<name>A0ABP4C5M8_9ACTN</name>
<evidence type="ECO:0000259" key="5">
    <source>
        <dbReference type="Pfam" id="PF03067"/>
    </source>
</evidence>
<sequence>MNSHVKTLGRSALVLAAAAAPAVGLAMPATAHGSMQFPLGRALTCYQENPESPSSAACKAAVAAAGPQAFYDWNGVRVGDAGGRHRQVVPDGKLCSAGDPAFRGLDLPRADWPATSLKAGTPYTFQFKVTAVHQGGFQLFITKDGYDPAKPLTWASLESQPFLTAPGATPSNGFYNLAGKIPAGKKGRHIIYVVWQRTDSPEAFYSCSDIVLGGGSTTNPGTTAAPRPPVTTAPRPSATSTPTVVPKPSRPGRPTGSARPTRPGKPVKTTGPGGPTGPKPSSTCSPGSHAHHTDPSHVNLKSTPVAGTTDAPKTSSTVLIGSIAGLTLGGLAGLLFTARRRARNSSS</sequence>
<evidence type="ECO:0000256" key="4">
    <source>
        <dbReference type="SAM" id="SignalP"/>
    </source>
</evidence>
<evidence type="ECO:0000256" key="3">
    <source>
        <dbReference type="SAM" id="Phobius"/>
    </source>
</evidence>
<proteinExistence type="predicted"/>
<feature type="region of interest" description="Disordered" evidence="2">
    <location>
        <begin position="217"/>
        <end position="313"/>
    </location>
</feature>
<dbReference type="InterPro" id="IPR004302">
    <property type="entry name" value="Cellulose/chitin-bd_N"/>
</dbReference>
<dbReference type="EMBL" id="BAAAHH010000025">
    <property type="protein sequence ID" value="GAA0961072.1"/>
    <property type="molecule type" value="Genomic_DNA"/>
</dbReference>
<keyword evidence="7" id="KW-1185">Reference proteome</keyword>
<comment type="caution">
    <text evidence="6">The sequence shown here is derived from an EMBL/GenBank/DDBJ whole genome shotgun (WGS) entry which is preliminary data.</text>
</comment>
<reference evidence="7" key="1">
    <citation type="journal article" date="2019" name="Int. J. Syst. Evol. Microbiol.">
        <title>The Global Catalogue of Microorganisms (GCM) 10K type strain sequencing project: providing services to taxonomists for standard genome sequencing and annotation.</title>
        <authorList>
            <consortium name="The Broad Institute Genomics Platform"/>
            <consortium name="The Broad Institute Genome Sequencing Center for Infectious Disease"/>
            <person name="Wu L."/>
            <person name="Ma J."/>
        </authorList>
    </citation>
    <scope>NUCLEOTIDE SEQUENCE [LARGE SCALE GENOMIC DNA]</scope>
    <source>
        <strain evidence="7">JCM 10696</strain>
    </source>
</reference>
<feature type="compositionally biased region" description="Low complexity" evidence="2">
    <location>
        <begin position="279"/>
        <end position="288"/>
    </location>
</feature>
<feature type="compositionally biased region" description="Polar residues" evidence="2">
    <location>
        <begin position="299"/>
        <end position="313"/>
    </location>
</feature>
<accession>A0ABP4C5M8</accession>
<feature type="chain" id="PRO_5047476015" description="Chitin-binding type-4 domain-containing protein" evidence="4">
    <location>
        <begin position="32"/>
        <end position="347"/>
    </location>
</feature>
<dbReference type="RefSeq" id="WP_344243686.1">
    <property type="nucleotide sequence ID" value="NZ_BAAAHH010000025.1"/>
</dbReference>
<gene>
    <name evidence="6" type="ORF">GCM10009550_53110</name>
</gene>
<dbReference type="Pfam" id="PF03067">
    <property type="entry name" value="LPMO_10"/>
    <property type="match status" value="1"/>
</dbReference>
<evidence type="ECO:0000256" key="2">
    <source>
        <dbReference type="SAM" id="MobiDB-lite"/>
    </source>
</evidence>
<feature type="compositionally biased region" description="Low complexity" evidence="2">
    <location>
        <begin position="232"/>
        <end position="247"/>
    </location>
</feature>
<keyword evidence="3" id="KW-0812">Transmembrane</keyword>
<evidence type="ECO:0000313" key="6">
    <source>
        <dbReference type="EMBL" id="GAA0961072.1"/>
    </source>
</evidence>
<evidence type="ECO:0000256" key="1">
    <source>
        <dbReference type="ARBA" id="ARBA00022729"/>
    </source>
</evidence>
<dbReference type="Proteomes" id="UP001500665">
    <property type="component" value="Unassembled WGS sequence"/>
</dbReference>
<feature type="signal peptide" evidence="4">
    <location>
        <begin position="1"/>
        <end position="31"/>
    </location>
</feature>
<keyword evidence="3" id="KW-0472">Membrane</keyword>
<protein>
    <recommendedName>
        <fullName evidence="5">Chitin-binding type-4 domain-containing protein</fullName>
    </recommendedName>
</protein>
<dbReference type="CDD" id="cd21177">
    <property type="entry name" value="LPMO_AA10"/>
    <property type="match status" value="1"/>
</dbReference>
<keyword evidence="3" id="KW-1133">Transmembrane helix</keyword>
<feature type="compositionally biased region" description="Low complexity" evidence="2">
    <location>
        <begin position="260"/>
        <end position="270"/>
    </location>
</feature>
<dbReference type="Gene3D" id="2.70.50.50">
    <property type="entry name" value="chitin-binding protein cbp21"/>
    <property type="match status" value="1"/>
</dbReference>
<feature type="transmembrane region" description="Helical" evidence="3">
    <location>
        <begin position="318"/>
        <end position="338"/>
    </location>
</feature>
<evidence type="ECO:0000313" key="7">
    <source>
        <dbReference type="Proteomes" id="UP001500665"/>
    </source>
</evidence>
<dbReference type="PANTHER" id="PTHR34823">
    <property type="entry name" value="GLCNAC-BINDING PROTEIN A"/>
    <property type="match status" value="1"/>
</dbReference>
<organism evidence="6 7">
    <name type="scientific">Actinocorallia libanotica</name>
    <dbReference type="NCBI Taxonomy" id="46162"/>
    <lineage>
        <taxon>Bacteria</taxon>
        <taxon>Bacillati</taxon>
        <taxon>Actinomycetota</taxon>
        <taxon>Actinomycetes</taxon>
        <taxon>Streptosporangiales</taxon>
        <taxon>Thermomonosporaceae</taxon>
        <taxon>Actinocorallia</taxon>
    </lineage>
</organism>
<dbReference type="SUPFAM" id="SSF81296">
    <property type="entry name" value="E set domains"/>
    <property type="match status" value="1"/>
</dbReference>
<dbReference type="PANTHER" id="PTHR34823:SF1">
    <property type="entry name" value="CHITIN-BINDING TYPE-4 DOMAIN-CONTAINING PROTEIN"/>
    <property type="match status" value="1"/>
</dbReference>
<feature type="domain" description="Chitin-binding type-4" evidence="5">
    <location>
        <begin position="32"/>
        <end position="210"/>
    </location>
</feature>
<dbReference type="InterPro" id="IPR014756">
    <property type="entry name" value="Ig_E-set"/>
</dbReference>
<keyword evidence="1 4" id="KW-0732">Signal</keyword>
<dbReference type="InterPro" id="IPR051024">
    <property type="entry name" value="GlcNAc_Chitin_IntDeg"/>
</dbReference>